<accession>A0A4R9A9V2</accession>
<organism evidence="2 3">
    <name type="scientific">Cryobacterium frigoriphilum</name>
    <dbReference type="NCBI Taxonomy" id="1259150"/>
    <lineage>
        <taxon>Bacteria</taxon>
        <taxon>Bacillati</taxon>
        <taxon>Actinomycetota</taxon>
        <taxon>Actinomycetes</taxon>
        <taxon>Micrococcales</taxon>
        <taxon>Microbacteriaceae</taxon>
        <taxon>Cryobacterium</taxon>
    </lineage>
</organism>
<evidence type="ECO:0000313" key="2">
    <source>
        <dbReference type="EMBL" id="TFD54475.1"/>
    </source>
</evidence>
<proteinExistence type="predicted"/>
<evidence type="ECO:0000256" key="1">
    <source>
        <dbReference type="SAM" id="MobiDB-lite"/>
    </source>
</evidence>
<gene>
    <name evidence="2" type="ORF">E3T55_03330</name>
</gene>
<reference evidence="2 3" key="1">
    <citation type="submission" date="2019-03" db="EMBL/GenBank/DDBJ databases">
        <title>Genomics of glacier-inhabiting Cryobacterium strains.</title>
        <authorList>
            <person name="Liu Q."/>
            <person name="Xin Y.-H."/>
        </authorList>
    </citation>
    <scope>NUCLEOTIDE SEQUENCE [LARGE SCALE GENOMIC DNA]</scope>
    <source>
        <strain evidence="2 3">Hh14</strain>
    </source>
</reference>
<name>A0A4R9A9V2_9MICO</name>
<evidence type="ECO:0000313" key="3">
    <source>
        <dbReference type="Proteomes" id="UP000297447"/>
    </source>
</evidence>
<feature type="compositionally biased region" description="Basic and acidic residues" evidence="1">
    <location>
        <begin position="46"/>
        <end position="59"/>
    </location>
</feature>
<dbReference type="AlphaFoldDB" id="A0A4R9A9V2"/>
<comment type="caution">
    <text evidence="2">The sequence shown here is derived from an EMBL/GenBank/DDBJ whole genome shotgun (WGS) entry which is preliminary data.</text>
</comment>
<feature type="region of interest" description="Disordered" evidence="1">
    <location>
        <begin position="1"/>
        <end position="59"/>
    </location>
</feature>
<keyword evidence="3" id="KW-1185">Reference proteome</keyword>
<dbReference type="Proteomes" id="UP000297447">
    <property type="component" value="Unassembled WGS sequence"/>
</dbReference>
<dbReference type="EMBL" id="SOHE01000016">
    <property type="protein sequence ID" value="TFD54475.1"/>
    <property type="molecule type" value="Genomic_DNA"/>
</dbReference>
<protein>
    <submittedName>
        <fullName evidence="2">Uncharacterized protein</fullName>
    </submittedName>
</protein>
<dbReference type="RefSeq" id="WP_134518150.1">
    <property type="nucleotide sequence ID" value="NZ_SOHE01000016.1"/>
</dbReference>
<sequence>MTPRPPENDPECGRRVEPDPAVARHRIEADADDAAPWDVSRMRAAVPRELRRDPPVESG</sequence>